<dbReference type="SUPFAM" id="SSF56399">
    <property type="entry name" value="ADP-ribosylation"/>
    <property type="match status" value="1"/>
</dbReference>
<sequence>MLHLMPLAAWRAHSGAWIRPGSLATEGFIHCTSDEATLTAVANHFYRGHPGDFVVLVIDPEAVSAEIRYEAAAPAPPPGVASDVLFPHVYGPIENSAVVSAMYARRDLTGEFVGFEARPPLDETHHLADRAADSEME</sequence>
<dbReference type="EMBL" id="CP002786">
    <property type="protein sequence ID" value="AEF41391.1"/>
    <property type="molecule type" value="Genomic_DNA"/>
</dbReference>
<dbReference type="KEGG" id="asd:AS9A_2944"/>
<keyword evidence="2" id="KW-1185">Reference proteome</keyword>
<dbReference type="HOGENOM" id="CLU_129452_1_0_11"/>
<name>F6EK33_HOYSD</name>
<dbReference type="eggNOG" id="COG3502">
    <property type="taxonomic scope" value="Bacteria"/>
</dbReference>
<dbReference type="Pfam" id="PF06108">
    <property type="entry name" value="DUF952"/>
    <property type="match status" value="1"/>
</dbReference>
<organism evidence="1 2">
    <name type="scientific">Hoyosella subflava (strain DSM 45089 / JCM 17490 / NBRC 109087 / DQS3-9A1)</name>
    <name type="common">Amycolicicoccus subflavus</name>
    <dbReference type="NCBI Taxonomy" id="443218"/>
    <lineage>
        <taxon>Bacteria</taxon>
        <taxon>Bacillati</taxon>
        <taxon>Actinomycetota</taxon>
        <taxon>Actinomycetes</taxon>
        <taxon>Mycobacteriales</taxon>
        <taxon>Hoyosellaceae</taxon>
        <taxon>Hoyosella</taxon>
    </lineage>
</organism>
<proteinExistence type="predicted"/>
<evidence type="ECO:0000313" key="1">
    <source>
        <dbReference type="EMBL" id="AEF41391.1"/>
    </source>
</evidence>
<dbReference type="RefSeq" id="WP_013807740.1">
    <property type="nucleotide sequence ID" value="NC_015564.1"/>
</dbReference>
<dbReference type="PANTHER" id="PTHR34129">
    <property type="entry name" value="BLR1139 PROTEIN"/>
    <property type="match status" value="1"/>
</dbReference>
<dbReference type="PANTHER" id="PTHR34129:SF1">
    <property type="entry name" value="DUF952 DOMAIN-CONTAINING PROTEIN"/>
    <property type="match status" value="1"/>
</dbReference>
<dbReference type="InterPro" id="IPR009297">
    <property type="entry name" value="DUF952"/>
</dbReference>
<accession>F6EK33</accession>
<reference evidence="1 2" key="1">
    <citation type="journal article" date="2011" name="J. Bacteriol.">
        <title>Complete genome sequence of Amycolicicoccus subflavus DQS3-9A1T, an actinomycete isolated from crude oil-polluted soil.</title>
        <authorList>
            <person name="Cai M."/>
            <person name="Chen W.M."/>
            <person name="Nie Y."/>
            <person name="Chi C.Q."/>
            <person name="Wang Y.N."/>
            <person name="Tang Y.Q."/>
            <person name="Li G.Y."/>
            <person name="Wu X.L."/>
        </authorList>
    </citation>
    <scope>NUCLEOTIDE SEQUENCE [LARGE SCALE GENOMIC DNA]</scope>
    <source>
        <strain evidence="2">DSM 45089 / DQS3-9A1</strain>
    </source>
</reference>
<protein>
    <recommendedName>
        <fullName evidence="3">DUF952 domain-containing protein</fullName>
    </recommendedName>
</protein>
<dbReference type="OrthoDB" id="5638018at2"/>
<dbReference type="AlphaFoldDB" id="F6EK33"/>
<gene>
    <name evidence="1" type="ordered locus">AS9A_2944</name>
</gene>
<dbReference type="STRING" id="443218.AS9A_2944"/>
<dbReference type="Proteomes" id="UP000009235">
    <property type="component" value="Chromosome"/>
</dbReference>
<dbReference type="Gene3D" id="3.20.170.20">
    <property type="entry name" value="Protein of unknown function DUF952"/>
    <property type="match status" value="1"/>
</dbReference>
<evidence type="ECO:0000313" key="2">
    <source>
        <dbReference type="Proteomes" id="UP000009235"/>
    </source>
</evidence>
<evidence type="ECO:0008006" key="3">
    <source>
        <dbReference type="Google" id="ProtNLM"/>
    </source>
</evidence>